<evidence type="ECO:0000256" key="11">
    <source>
        <dbReference type="ARBA" id="ARBA00022842"/>
    </source>
</evidence>
<evidence type="ECO:0000313" key="16">
    <source>
        <dbReference type="Proteomes" id="UP000192315"/>
    </source>
</evidence>
<dbReference type="PANTHER" id="PTHR36697:SF1">
    <property type="entry name" value="S-ADENOSYLMETHIONINE SYNTHASE"/>
    <property type="match status" value="1"/>
</dbReference>
<evidence type="ECO:0000256" key="9">
    <source>
        <dbReference type="ARBA" id="ARBA00022741"/>
    </source>
</evidence>
<keyword evidence="16" id="KW-1185">Reference proteome</keyword>
<comment type="catalytic activity">
    <reaction evidence="13 14">
        <text>L-methionine + ATP + H2O = S-adenosyl-L-methionine + phosphate + diphosphate</text>
        <dbReference type="Rhea" id="RHEA:21080"/>
        <dbReference type="ChEBI" id="CHEBI:15377"/>
        <dbReference type="ChEBI" id="CHEBI:30616"/>
        <dbReference type="ChEBI" id="CHEBI:33019"/>
        <dbReference type="ChEBI" id="CHEBI:43474"/>
        <dbReference type="ChEBI" id="CHEBI:57844"/>
        <dbReference type="ChEBI" id="CHEBI:59789"/>
        <dbReference type="EC" id="2.5.1.6"/>
    </reaction>
</comment>
<dbReference type="Gene3D" id="3.30.300.280">
    <property type="entry name" value="S-adenosylmethionine synthetase, C-terminal domain"/>
    <property type="match status" value="1"/>
</dbReference>
<evidence type="ECO:0000256" key="7">
    <source>
        <dbReference type="ARBA" id="ARBA00022563"/>
    </source>
</evidence>
<evidence type="ECO:0000256" key="14">
    <source>
        <dbReference type="HAMAP-Rule" id="MF_00136"/>
    </source>
</evidence>
<dbReference type="NCBIfam" id="NF003364">
    <property type="entry name" value="PRK04439.1-3"/>
    <property type="match status" value="1"/>
</dbReference>
<dbReference type="UniPathway" id="UPA00315">
    <property type="reaction ID" value="UER00080"/>
</dbReference>
<name>A0A8G2FVR4_PICTO</name>
<dbReference type="HAMAP" id="MF_00136">
    <property type="entry name" value="S_AdoMet_synth2"/>
    <property type="match status" value="1"/>
</dbReference>
<dbReference type="InterPro" id="IPR002795">
    <property type="entry name" value="S-AdoMet_synthetase_arc"/>
</dbReference>
<gene>
    <name evidence="14" type="primary">mat</name>
    <name evidence="15" type="ORF">SAMN02745355_0242</name>
</gene>
<dbReference type="InterPro" id="IPR042543">
    <property type="entry name" value="AdoMet_synthase_2"/>
</dbReference>
<dbReference type="NCBIfam" id="NF003366">
    <property type="entry name" value="PRK04439.1-5"/>
    <property type="match status" value="1"/>
</dbReference>
<evidence type="ECO:0000256" key="12">
    <source>
        <dbReference type="ARBA" id="ARBA00032151"/>
    </source>
</evidence>
<dbReference type="GO" id="GO:0005524">
    <property type="term" value="F:ATP binding"/>
    <property type="evidence" value="ECO:0007669"/>
    <property type="project" value="UniProtKB-UniRule"/>
</dbReference>
<keyword evidence="10 14" id="KW-0067">ATP-binding</keyword>
<evidence type="ECO:0000256" key="10">
    <source>
        <dbReference type="ARBA" id="ARBA00022840"/>
    </source>
</evidence>
<organism evidence="15 16">
    <name type="scientific">Picrophilus torridus (strain ATCC 700027 / DSM 9790 / JCM 10055 / NBRC 100828 / KAW 2/3)</name>
    <dbReference type="NCBI Taxonomy" id="1122961"/>
    <lineage>
        <taxon>Archaea</taxon>
        <taxon>Methanobacteriati</taxon>
        <taxon>Thermoplasmatota</taxon>
        <taxon>Thermoplasmata</taxon>
        <taxon>Thermoplasmatales</taxon>
        <taxon>Picrophilaceae</taxon>
        <taxon>Picrophilus</taxon>
    </lineage>
</organism>
<keyword evidence="9 14" id="KW-0547">Nucleotide-binding</keyword>
<evidence type="ECO:0000256" key="5">
    <source>
        <dbReference type="ARBA" id="ARBA00012828"/>
    </source>
</evidence>
<evidence type="ECO:0000256" key="4">
    <source>
        <dbReference type="ARBA" id="ARBA00009691"/>
    </source>
</evidence>
<dbReference type="EMBL" id="FWYE01000001">
    <property type="protein sequence ID" value="SMD30363.1"/>
    <property type="molecule type" value="Genomic_DNA"/>
</dbReference>
<evidence type="ECO:0000256" key="6">
    <source>
        <dbReference type="ARBA" id="ARBA00020319"/>
    </source>
</evidence>
<dbReference type="Gene3D" id="3.30.300.340">
    <property type="entry name" value="S-adenosylmethionine synthetase, N-terminal domain"/>
    <property type="match status" value="1"/>
</dbReference>
<dbReference type="GO" id="GO:0006556">
    <property type="term" value="P:S-adenosylmethionine biosynthetic process"/>
    <property type="evidence" value="ECO:0007669"/>
    <property type="project" value="UniProtKB-UniRule"/>
</dbReference>
<dbReference type="Pfam" id="PF01941">
    <property type="entry name" value="AdoMet_Synthase"/>
    <property type="match status" value="1"/>
</dbReference>
<dbReference type="InterPro" id="IPR027790">
    <property type="entry name" value="AdoMet_synthase_2_family"/>
</dbReference>
<proteinExistence type="inferred from homology"/>
<sequence>MSLFTKTLKIYVYNGCMETLKTRNIQVEAIKQSPTASREVEIVERKGIGHPDSVADGIAEAVSRSLSKYYIKNYGRILHHNTDQVEVVGGQSDPRFGGGVVLEPSYILISGRATSTVNGERIPVKSIAIKAAKDYLREHFRDLEIDSDVMIDSRIGNGSIDLRGLYDTRKFKANDTSFGVGFAPFTDTETIVKATEKYINGDLKKSLPQIGYDIKVMGFRKNRTINLTVAAAYVDKYVKDPDEYYSVKEELVNKITDNALKYTNNDVQVFVNTGDIKDDKVYYLTVTGLSMENGDDGSVGRGNRVNGLITPYRPMSMEAAAGKNPVTHVGKLYNVLSNIIANDIVKEEGGDIKEVLVRIVSQIGRPVDEPHVASIQVIYEDNVDPSKHKNNITAIADDRIAHISDLTNMFVDGKLDVF</sequence>
<evidence type="ECO:0000256" key="1">
    <source>
        <dbReference type="ARBA" id="ARBA00001946"/>
    </source>
</evidence>
<dbReference type="Gene3D" id="3.30.300.10">
    <property type="match status" value="1"/>
</dbReference>
<evidence type="ECO:0000256" key="2">
    <source>
        <dbReference type="ARBA" id="ARBA00003775"/>
    </source>
</evidence>
<evidence type="ECO:0000256" key="13">
    <source>
        <dbReference type="ARBA" id="ARBA00048344"/>
    </source>
</evidence>
<dbReference type="GO" id="GO:0004478">
    <property type="term" value="F:methionine adenosyltransferase activity"/>
    <property type="evidence" value="ECO:0007669"/>
    <property type="project" value="UniProtKB-UniRule"/>
</dbReference>
<keyword evidence="8 14" id="KW-0808">Transferase</keyword>
<dbReference type="EC" id="2.5.1.6" evidence="5 14"/>
<keyword evidence="11 14" id="KW-0460">Magnesium</keyword>
<evidence type="ECO:0000256" key="3">
    <source>
        <dbReference type="ARBA" id="ARBA00005224"/>
    </source>
</evidence>
<comment type="function">
    <text evidence="2 14">Catalyzes the formation of S-adenosylmethionine from methionine and ATP.</text>
</comment>
<comment type="cofactor">
    <cofactor evidence="1 14">
        <name>Mg(2+)</name>
        <dbReference type="ChEBI" id="CHEBI:18420"/>
    </cofactor>
</comment>
<dbReference type="GO" id="GO:0000287">
    <property type="term" value="F:magnesium ion binding"/>
    <property type="evidence" value="ECO:0007669"/>
    <property type="project" value="UniProtKB-UniRule"/>
</dbReference>
<evidence type="ECO:0000256" key="8">
    <source>
        <dbReference type="ARBA" id="ARBA00022679"/>
    </source>
</evidence>
<feature type="binding site" evidence="14">
    <location>
        <begin position="156"/>
        <end position="161"/>
    </location>
    <ligand>
        <name>ATP</name>
        <dbReference type="ChEBI" id="CHEBI:30616"/>
    </ligand>
</feature>
<comment type="pathway">
    <text evidence="3 14">Amino-acid biosynthesis; S-adenosyl-L-methionine biosynthesis; S-adenosyl-L-methionine from L-methionine: step 1/1.</text>
</comment>
<protein>
    <recommendedName>
        <fullName evidence="6 14">S-adenosylmethionine synthase</fullName>
        <shortName evidence="14">AdoMet synthase</shortName>
        <ecNumber evidence="5 14">2.5.1.6</ecNumber>
    </recommendedName>
    <alternativeName>
        <fullName evidence="12 14">Methionine adenosyltransferase</fullName>
    </alternativeName>
</protein>
<dbReference type="GO" id="GO:0006730">
    <property type="term" value="P:one-carbon metabolic process"/>
    <property type="evidence" value="ECO:0007669"/>
    <property type="project" value="UniProtKB-KW"/>
</dbReference>
<comment type="similarity">
    <text evidence="4 14">Belongs to the AdoMet synthase 2 family.</text>
</comment>
<comment type="caution">
    <text evidence="15">The sequence shown here is derived from an EMBL/GenBank/DDBJ whole genome shotgun (WGS) entry which is preliminary data.</text>
</comment>
<dbReference type="AlphaFoldDB" id="A0A8G2FVR4"/>
<keyword evidence="7 14" id="KW-0554">One-carbon metabolism</keyword>
<dbReference type="PANTHER" id="PTHR36697">
    <property type="entry name" value="S-ADENOSYLMETHIONINE SYNTHASE"/>
    <property type="match status" value="1"/>
</dbReference>
<evidence type="ECO:0000313" key="15">
    <source>
        <dbReference type="EMBL" id="SMD30363.1"/>
    </source>
</evidence>
<dbReference type="Proteomes" id="UP000192315">
    <property type="component" value="Unassembled WGS sequence"/>
</dbReference>
<reference evidence="15 16" key="1">
    <citation type="submission" date="2017-04" db="EMBL/GenBank/DDBJ databases">
        <authorList>
            <person name="Varghese N."/>
            <person name="Submissions S."/>
        </authorList>
    </citation>
    <scope>NUCLEOTIDE SEQUENCE [LARGE SCALE GENOMIC DNA]</scope>
    <source>
        <strain evidence="15 16">DSM 9789</strain>
    </source>
</reference>
<accession>A0A8G2FVR4</accession>
<dbReference type="InterPro" id="IPR042544">
    <property type="entry name" value="AdoMet_synthase_3"/>
</dbReference>